<protein>
    <submittedName>
        <fullName evidence="2">T9SS type A sorting domain-containing protein</fullName>
    </submittedName>
</protein>
<sequence length="330" mass="36641">MRKLYLLGSSCCIAVGIHAQTIFTAQASVPLYIAPSTVFYADGLALQPSAGFTIMNNSLEKNTTLVNYTVNQYAARVYKFAHNTSAYSGYISMFYDDAELSGMAESMLEINLHDNTQWWSLGTSDADYTDNYVTSNAVNARELNELAIANILIPLPVQWGTVQAFRARQHTIISWQTKQEQQVKSFTVERSMDGITWQVVVANIPAKNSTQGGLYKATDLQYQPSQVYYRIKQTDLNGQHSFSNIVTVDAIDVQQVRMVLFPNPVTDGFKITPSGTDAVKTVTLYSSAGTPLKSWSQASSYSLSGQKPGIYLLAVTTEQNKTHYFKITKH</sequence>
<comment type="caution">
    <text evidence="2">The sequence shown here is derived from an EMBL/GenBank/DDBJ whole genome shotgun (WGS) entry which is preliminary data.</text>
</comment>
<evidence type="ECO:0000313" key="3">
    <source>
        <dbReference type="Proteomes" id="UP001597511"/>
    </source>
</evidence>
<accession>A0ABW6A598</accession>
<feature type="signal peptide" evidence="1">
    <location>
        <begin position="1"/>
        <end position="27"/>
    </location>
</feature>
<proteinExistence type="predicted"/>
<dbReference type="InterPro" id="IPR013783">
    <property type="entry name" value="Ig-like_fold"/>
</dbReference>
<gene>
    <name evidence="2" type="ORF">ACFS6H_04010</name>
</gene>
<dbReference type="InterPro" id="IPR026444">
    <property type="entry name" value="Secre_tail"/>
</dbReference>
<name>A0ABW6A598_9BACT</name>
<keyword evidence="3" id="KW-1185">Reference proteome</keyword>
<reference evidence="3" key="1">
    <citation type="journal article" date="2019" name="Int. J. Syst. Evol. Microbiol.">
        <title>The Global Catalogue of Microorganisms (GCM) 10K type strain sequencing project: providing services to taxonomists for standard genome sequencing and annotation.</title>
        <authorList>
            <consortium name="The Broad Institute Genomics Platform"/>
            <consortium name="The Broad Institute Genome Sequencing Center for Infectious Disease"/>
            <person name="Wu L."/>
            <person name="Ma J."/>
        </authorList>
    </citation>
    <scope>NUCLEOTIDE SEQUENCE [LARGE SCALE GENOMIC DNA]</scope>
    <source>
        <strain evidence="3">KCTC 23299</strain>
    </source>
</reference>
<keyword evidence="1" id="KW-0732">Signal</keyword>
<feature type="chain" id="PRO_5045969606" evidence="1">
    <location>
        <begin position="28"/>
        <end position="330"/>
    </location>
</feature>
<evidence type="ECO:0000256" key="1">
    <source>
        <dbReference type="SAM" id="SignalP"/>
    </source>
</evidence>
<dbReference type="NCBIfam" id="TIGR04183">
    <property type="entry name" value="Por_Secre_tail"/>
    <property type="match status" value="1"/>
</dbReference>
<dbReference type="Proteomes" id="UP001597511">
    <property type="component" value="Unassembled WGS sequence"/>
</dbReference>
<dbReference type="EMBL" id="JBHUOZ010000001">
    <property type="protein sequence ID" value="MFD2918863.1"/>
    <property type="molecule type" value="Genomic_DNA"/>
</dbReference>
<evidence type="ECO:0000313" key="2">
    <source>
        <dbReference type="EMBL" id="MFD2918863.1"/>
    </source>
</evidence>
<organism evidence="2 3">
    <name type="scientific">Terrimonas rubra</name>
    <dbReference type="NCBI Taxonomy" id="1035890"/>
    <lineage>
        <taxon>Bacteria</taxon>
        <taxon>Pseudomonadati</taxon>
        <taxon>Bacteroidota</taxon>
        <taxon>Chitinophagia</taxon>
        <taxon>Chitinophagales</taxon>
        <taxon>Chitinophagaceae</taxon>
        <taxon>Terrimonas</taxon>
    </lineage>
</organism>
<dbReference type="RefSeq" id="WP_386095463.1">
    <property type="nucleotide sequence ID" value="NZ_JBHUOZ010000001.1"/>
</dbReference>
<dbReference type="Gene3D" id="2.60.40.10">
    <property type="entry name" value="Immunoglobulins"/>
    <property type="match status" value="1"/>
</dbReference>